<dbReference type="EMBL" id="JACPUR010000041">
    <property type="protein sequence ID" value="MBI3129512.1"/>
    <property type="molecule type" value="Genomic_DNA"/>
</dbReference>
<evidence type="ECO:0000256" key="1">
    <source>
        <dbReference type="ARBA" id="ARBA00022448"/>
    </source>
</evidence>
<evidence type="ECO:0000259" key="4">
    <source>
        <dbReference type="PROSITE" id="PS50893"/>
    </source>
</evidence>
<dbReference type="InterPro" id="IPR027417">
    <property type="entry name" value="P-loop_NTPase"/>
</dbReference>
<dbReference type="SUPFAM" id="SSF52540">
    <property type="entry name" value="P-loop containing nucleoside triphosphate hydrolases"/>
    <property type="match status" value="1"/>
</dbReference>
<dbReference type="Proteomes" id="UP000782312">
    <property type="component" value="Unassembled WGS sequence"/>
</dbReference>
<evidence type="ECO:0000256" key="3">
    <source>
        <dbReference type="ARBA" id="ARBA00022840"/>
    </source>
</evidence>
<dbReference type="CDD" id="cd03293">
    <property type="entry name" value="ABC_NrtD_SsuB_transporters"/>
    <property type="match status" value="1"/>
</dbReference>
<gene>
    <name evidence="5" type="ORF">HYZ11_18040</name>
</gene>
<dbReference type="InterPro" id="IPR003439">
    <property type="entry name" value="ABC_transporter-like_ATP-bd"/>
</dbReference>
<protein>
    <submittedName>
        <fullName evidence="5">ABC transporter ATP-binding protein</fullName>
    </submittedName>
</protein>
<organism evidence="5 6">
    <name type="scientific">Tectimicrobiota bacterium</name>
    <dbReference type="NCBI Taxonomy" id="2528274"/>
    <lineage>
        <taxon>Bacteria</taxon>
        <taxon>Pseudomonadati</taxon>
        <taxon>Nitrospinota/Tectimicrobiota group</taxon>
        <taxon>Candidatus Tectimicrobiota</taxon>
    </lineage>
</organism>
<dbReference type="InterPro" id="IPR003593">
    <property type="entry name" value="AAA+_ATPase"/>
</dbReference>
<evidence type="ECO:0000256" key="2">
    <source>
        <dbReference type="ARBA" id="ARBA00022741"/>
    </source>
</evidence>
<name>A0A932I4B7_UNCTE</name>
<proteinExistence type="predicted"/>
<accession>A0A932I4B7</accession>
<dbReference type="InterPro" id="IPR017871">
    <property type="entry name" value="ABC_transporter-like_CS"/>
</dbReference>
<dbReference type="GO" id="GO:0005524">
    <property type="term" value="F:ATP binding"/>
    <property type="evidence" value="ECO:0007669"/>
    <property type="project" value="UniProtKB-KW"/>
</dbReference>
<sequence length="266" mass="29849">MSLSLRGLHKRYGSLHVLDGIDLDVGHQEIVTILGPSGCGKTTLLRIVNGLIPHEEGEVIFRSERVTAPRPEMAMVFQHFGLFPWKRLYQNISYGLRIQGRPAGETDRLVRRYIGLVGLEGFEEHYPSELSGGMQQRAGLARALATQAAVLLLDEPFGALDALTREQLQEELLRIIDVEPKSMLFITHSIDEALLLGDRVVVMSPRPGRIRFELETGFGRGREIESLRASDRFQALRHYLWEALRRPDADPGPLPDGVALRMEAKP</sequence>
<feature type="domain" description="ABC transporter" evidence="4">
    <location>
        <begin position="3"/>
        <end position="230"/>
    </location>
</feature>
<keyword evidence="1" id="KW-0813">Transport</keyword>
<evidence type="ECO:0000313" key="5">
    <source>
        <dbReference type="EMBL" id="MBI3129512.1"/>
    </source>
</evidence>
<keyword evidence="3 5" id="KW-0067">ATP-binding</keyword>
<dbReference type="PANTHER" id="PTHR42788">
    <property type="entry name" value="TAURINE IMPORT ATP-BINDING PROTEIN-RELATED"/>
    <property type="match status" value="1"/>
</dbReference>
<comment type="caution">
    <text evidence="5">The sequence shown here is derived from an EMBL/GenBank/DDBJ whole genome shotgun (WGS) entry which is preliminary data.</text>
</comment>
<dbReference type="Pfam" id="PF00005">
    <property type="entry name" value="ABC_tran"/>
    <property type="match status" value="1"/>
</dbReference>
<dbReference type="PROSITE" id="PS50893">
    <property type="entry name" value="ABC_TRANSPORTER_2"/>
    <property type="match status" value="1"/>
</dbReference>
<dbReference type="PROSITE" id="PS00211">
    <property type="entry name" value="ABC_TRANSPORTER_1"/>
    <property type="match status" value="1"/>
</dbReference>
<dbReference type="PANTHER" id="PTHR42788:SF13">
    <property type="entry name" value="ALIPHATIC SULFONATES IMPORT ATP-BINDING PROTEIN SSUB"/>
    <property type="match status" value="1"/>
</dbReference>
<dbReference type="Gene3D" id="3.40.50.300">
    <property type="entry name" value="P-loop containing nucleotide triphosphate hydrolases"/>
    <property type="match status" value="1"/>
</dbReference>
<evidence type="ECO:0000313" key="6">
    <source>
        <dbReference type="Proteomes" id="UP000782312"/>
    </source>
</evidence>
<reference evidence="5" key="1">
    <citation type="submission" date="2020-07" db="EMBL/GenBank/DDBJ databases">
        <title>Huge and variable diversity of episymbiotic CPR bacteria and DPANN archaea in groundwater ecosystems.</title>
        <authorList>
            <person name="He C.Y."/>
            <person name="Keren R."/>
            <person name="Whittaker M."/>
            <person name="Farag I.F."/>
            <person name="Doudna J."/>
            <person name="Cate J.H.D."/>
            <person name="Banfield J.F."/>
        </authorList>
    </citation>
    <scope>NUCLEOTIDE SEQUENCE</scope>
    <source>
        <strain evidence="5">NC_groundwater_763_Ag_S-0.2um_68_21</strain>
    </source>
</reference>
<dbReference type="InterPro" id="IPR050166">
    <property type="entry name" value="ABC_transporter_ATP-bind"/>
</dbReference>
<dbReference type="AlphaFoldDB" id="A0A932I4B7"/>
<keyword evidence="2" id="KW-0547">Nucleotide-binding</keyword>
<dbReference type="GO" id="GO:0016887">
    <property type="term" value="F:ATP hydrolysis activity"/>
    <property type="evidence" value="ECO:0007669"/>
    <property type="project" value="InterPro"/>
</dbReference>
<dbReference type="SMART" id="SM00382">
    <property type="entry name" value="AAA"/>
    <property type="match status" value="1"/>
</dbReference>